<accession>A0A9Q0JXU3</accession>
<name>A0A9Q0JXU3_9MAGN</name>
<dbReference type="AlphaFoldDB" id="A0A9Q0JXU3"/>
<sequence>MASVAPPLLSSFLTSDQRSTVPPLLLYSGISEDAARMDFSDPVMDSSDHSGCAYFCIEPELQKYLNANWSLSLIGKLLLGSPWSVAGRILSFRRWLPVLRPSQESIAHTVLWKTRISV</sequence>
<dbReference type="Proteomes" id="UP001141806">
    <property type="component" value="Unassembled WGS sequence"/>
</dbReference>
<gene>
    <name evidence="1" type="ORF">NE237_031000</name>
</gene>
<dbReference type="EMBL" id="JAMYWD010000012">
    <property type="protein sequence ID" value="KAJ4954168.1"/>
    <property type="molecule type" value="Genomic_DNA"/>
</dbReference>
<reference evidence="1" key="1">
    <citation type="journal article" date="2023" name="Plant J.">
        <title>The genome of the king protea, Protea cynaroides.</title>
        <authorList>
            <person name="Chang J."/>
            <person name="Duong T.A."/>
            <person name="Schoeman C."/>
            <person name="Ma X."/>
            <person name="Roodt D."/>
            <person name="Barker N."/>
            <person name="Li Z."/>
            <person name="Van de Peer Y."/>
            <person name="Mizrachi E."/>
        </authorList>
    </citation>
    <scope>NUCLEOTIDE SEQUENCE</scope>
    <source>
        <tissue evidence="1">Young leaves</tissue>
    </source>
</reference>
<evidence type="ECO:0000313" key="1">
    <source>
        <dbReference type="EMBL" id="KAJ4954168.1"/>
    </source>
</evidence>
<comment type="caution">
    <text evidence="1">The sequence shown here is derived from an EMBL/GenBank/DDBJ whole genome shotgun (WGS) entry which is preliminary data.</text>
</comment>
<protein>
    <submittedName>
        <fullName evidence="1">Uncharacterized protein</fullName>
    </submittedName>
</protein>
<organism evidence="1 2">
    <name type="scientific">Protea cynaroides</name>
    <dbReference type="NCBI Taxonomy" id="273540"/>
    <lineage>
        <taxon>Eukaryota</taxon>
        <taxon>Viridiplantae</taxon>
        <taxon>Streptophyta</taxon>
        <taxon>Embryophyta</taxon>
        <taxon>Tracheophyta</taxon>
        <taxon>Spermatophyta</taxon>
        <taxon>Magnoliopsida</taxon>
        <taxon>Proteales</taxon>
        <taxon>Proteaceae</taxon>
        <taxon>Protea</taxon>
    </lineage>
</organism>
<proteinExistence type="predicted"/>
<evidence type="ECO:0000313" key="2">
    <source>
        <dbReference type="Proteomes" id="UP001141806"/>
    </source>
</evidence>
<keyword evidence="2" id="KW-1185">Reference proteome</keyword>